<protein>
    <recommendedName>
        <fullName evidence="3">Uracil DNA glycosylase superfamily protein</fullName>
    </recommendedName>
</protein>
<name>A0A1G6B899_9BACT</name>
<gene>
    <name evidence="1" type="ORF">SAMN05660653_00791</name>
</gene>
<dbReference type="EMBL" id="FMXO01000004">
    <property type="protein sequence ID" value="SDB16888.1"/>
    <property type="molecule type" value="Genomic_DNA"/>
</dbReference>
<dbReference type="AlphaFoldDB" id="A0A1G6B899"/>
<evidence type="ECO:0008006" key="3">
    <source>
        <dbReference type="Google" id="ProtNLM"/>
    </source>
</evidence>
<dbReference type="STRING" id="617002.SAMN05660653_00791"/>
<proteinExistence type="predicted"/>
<keyword evidence="2" id="KW-1185">Reference proteome</keyword>
<dbReference type="Proteomes" id="UP000198771">
    <property type="component" value="Unassembled WGS sequence"/>
</dbReference>
<dbReference type="OrthoDB" id="5460870at2"/>
<dbReference type="RefSeq" id="WP_092117469.1">
    <property type="nucleotide sequence ID" value="NZ_FMXO01000004.1"/>
</dbReference>
<accession>A0A1G6B899</accession>
<evidence type="ECO:0000313" key="1">
    <source>
        <dbReference type="EMBL" id="SDB16888.1"/>
    </source>
</evidence>
<organism evidence="1 2">
    <name type="scientific">Desulfonatronum thiosulfatophilum</name>
    <dbReference type="NCBI Taxonomy" id="617002"/>
    <lineage>
        <taxon>Bacteria</taxon>
        <taxon>Pseudomonadati</taxon>
        <taxon>Thermodesulfobacteriota</taxon>
        <taxon>Desulfovibrionia</taxon>
        <taxon>Desulfovibrionales</taxon>
        <taxon>Desulfonatronaceae</taxon>
        <taxon>Desulfonatronum</taxon>
    </lineage>
</organism>
<sequence length="195" mass="22746">MLNNQLEENIRIFREMGLAFLYHPTQEMPSTAVITKDIPSHDQQQVYSEATFPEPFLFYLHKISDSVKVVWTYFELDQDFRGNPDPQRLELWYSIMKAKGLQQQHVAFWPIELHPWHSATISRSIDFFCKFVNKVCPKFIFCFGSAAHGLFHDHSNALSFNTSVPIIFLPGAEEMLPDNKSVKRKAWSLIRPLEI</sequence>
<evidence type="ECO:0000313" key="2">
    <source>
        <dbReference type="Proteomes" id="UP000198771"/>
    </source>
</evidence>
<reference evidence="1 2" key="1">
    <citation type="submission" date="2016-10" db="EMBL/GenBank/DDBJ databases">
        <authorList>
            <person name="de Groot N.N."/>
        </authorList>
    </citation>
    <scope>NUCLEOTIDE SEQUENCE [LARGE SCALE GENOMIC DNA]</scope>
    <source>
        <strain evidence="1 2">ASO4-2</strain>
    </source>
</reference>